<feature type="region of interest" description="Disordered" evidence="7">
    <location>
        <begin position="355"/>
        <end position="389"/>
    </location>
</feature>
<reference evidence="10" key="1">
    <citation type="submission" date="2025-08" db="UniProtKB">
        <authorList>
            <consortium name="RefSeq"/>
        </authorList>
    </citation>
    <scope>IDENTIFICATION</scope>
    <source>
        <tissue evidence="10">Liver</tissue>
    </source>
</reference>
<keyword evidence="3" id="KW-0328">Glycosyltransferase</keyword>
<keyword evidence="9" id="KW-1185">Reference proteome</keyword>
<accession>A0ABM2WZP5</accession>
<evidence type="ECO:0000313" key="9">
    <source>
        <dbReference type="Proteomes" id="UP000886700"/>
    </source>
</evidence>
<sequence>MLKEIHLSLSLVLVFACGLLYQLTLRSHCFFACLPLFTSPQGPEGLLRSGRSIVFIETSERVEPSPLVTCAVESAANIYPEQPIIFFMKWLSNATRLTPNTSSPAFSLLSAMDNVFFVPLDMRKLFADTPLFSWYTKVNSSAEKHWLHVSSDASRLAIIWKYGGIYMDTDVISIRPIPEENFLAAEGSRHSSNGVFGFLPHHPFLWACMENFVEHYNSGIWGNQGPRLMTRMLRVWCRLQDFQERGDLKCLNISFLHPQRFYPIPYLHWRRYYEVWDSEPNFNDSYALHLWNFMNKEGRTVVRGSNTLVENLYRKHCPKTYKALIQDVNGTVSREPGSQTGASWMYMTVEHHPLNHGQPTTGHTAEESWLSLSQHSPTDSSSSDKAGTS</sequence>
<evidence type="ECO:0000256" key="1">
    <source>
        <dbReference type="ARBA" id="ARBA00004323"/>
    </source>
</evidence>
<dbReference type="InterPro" id="IPR051981">
    <property type="entry name" value="Glycosyltransf_32"/>
</dbReference>
<comment type="similarity">
    <text evidence="2">Belongs to the glycosyltransferase 32 family.</text>
</comment>
<evidence type="ECO:0000313" key="10">
    <source>
        <dbReference type="RefSeq" id="XP_040596114.1"/>
    </source>
</evidence>
<dbReference type="Proteomes" id="UP000886700">
    <property type="component" value="Unplaced"/>
</dbReference>
<evidence type="ECO:0000256" key="5">
    <source>
        <dbReference type="ARBA" id="ARBA00023034"/>
    </source>
</evidence>
<gene>
    <name evidence="10" type="primary">A4gnt</name>
</gene>
<dbReference type="PROSITE" id="PS51257">
    <property type="entry name" value="PROKAR_LIPOPROTEIN"/>
    <property type="match status" value="1"/>
</dbReference>
<dbReference type="Pfam" id="PF04488">
    <property type="entry name" value="Gly_transf_sug"/>
    <property type="match status" value="1"/>
</dbReference>
<evidence type="ECO:0000256" key="4">
    <source>
        <dbReference type="ARBA" id="ARBA00022679"/>
    </source>
</evidence>
<evidence type="ECO:0000259" key="8">
    <source>
        <dbReference type="Pfam" id="PF04572"/>
    </source>
</evidence>
<dbReference type="InterPro" id="IPR029044">
    <property type="entry name" value="Nucleotide-diphossugar_trans"/>
</dbReference>
<protein>
    <submittedName>
        <fullName evidence="10">Alpha-1,4-N-acetylglucosaminyltransferase isoform X1</fullName>
    </submittedName>
</protein>
<dbReference type="PANTHER" id="PTHR12042:SF16">
    <property type="entry name" value="ALPHA-1,4-N-ACETYLGLUCOSAMINYLTRANSFERASE"/>
    <property type="match status" value="1"/>
</dbReference>
<feature type="domain" description="Alpha 1,4-glycosyltransferase" evidence="8">
    <location>
        <begin position="198"/>
        <end position="323"/>
    </location>
</feature>
<keyword evidence="6" id="KW-0472">Membrane</keyword>
<evidence type="ECO:0000256" key="2">
    <source>
        <dbReference type="ARBA" id="ARBA00009003"/>
    </source>
</evidence>
<dbReference type="RefSeq" id="XP_040596114.1">
    <property type="nucleotide sequence ID" value="XM_040740180.1"/>
</dbReference>
<dbReference type="InterPro" id="IPR007577">
    <property type="entry name" value="GlycoTrfase_DXD_sugar-bd_CS"/>
</dbReference>
<evidence type="ECO:0000256" key="3">
    <source>
        <dbReference type="ARBA" id="ARBA00022676"/>
    </source>
</evidence>
<keyword evidence="4" id="KW-0808">Transferase</keyword>
<comment type="subcellular location">
    <subcellularLocation>
        <location evidence="1">Golgi apparatus membrane</location>
        <topology evidence="1">Single-pass type II membrane protein</topology>
    </subcellularLocation>
</comment>
<evidence type="ECO:0000256" key="7">
    <source>
        <dbReference type="SAM" id="MobiDB-lite"/>
    </source>
</evidence>
<feature type="compositionally biased region" description="Low complexity" evidence="7">
    <location>
        <begin position="371"/>
        <end position="383"/>
    </location>
</feature>
<dbReference type="GeneID" id="101825404"/>
<dbReference type="SUPFAM" id="SSF53448">
    <property type="entry name" value="Nucleotide-diphospho-sugar transferases"/>
    <property type="match status" value="1"/>
</dbReference>
<dbReference type="Gene3D" id="3.90.550.20">
    <property type="match status" value="1"/>
</dbReference>
<organism evidence="9 10">
    <name type="scientific">Mesocricetus auratus</name>
    <name type="common">Golden hamster</name>
    <dbReference type="NCBI Taxonomy" id="10036"/>
    <lineage>
        <taxon>Eukaryota</taxon>
        <taxon>Metazoa</taxon>
        <taxon>Chordata</taxon>
        <taxon>Craniata</taxon>
        <taxon>Vertebrata</taxon>
        <taxon>Euteleostomi</taxon>
        <taxon>Mammalia</taxon>
        <taxon>Eutheria</taxon>
        <taxon>Euarchontoglires</taxon>
        <taxon>Glires</taxon>
        <taxon>Rodentia</taxon>
        <taxon>Myomorpha</taxon>
        <taxon>Muroidea</taxon>
        <taxon>Cricetidae</taxon>
        <taxon>Cricetinae</taxon>
        <taxon>Mesocricetus</taxon>
    </lineage>
</organism>
<dbReference type="PANTHER" id="PTHR12042">
    <property type="entry name" value="LACTOSYLCERAMIDE 4-ALPHA-GALACTOSYLTRANSFERASE ALPHA- 1,4-GALACTOSYLTRANSFERASE"/>
    <property type="match status" value="1"/>
</dbReference>
<dbReference type="InterPro" id="IPR007652">
    <property type="entry name" value="A1-4-GlycosylTfrase_dom"/>
</dbReference>
<name>A0ABM2WZP5_MESAU</name>
<keyword evidence="5" id="KW-0333">Golgi apparatus</keyword>
<proteinExistence type="inferred from homology"/>
<evidence type="ECO:0000256" key="6">
    <source>
        <dbReference type="ARBA" id="ARBA00023136"/>
    </source>
</evidence>
<dbReference type="Pfam" id="PF04572">
    <property type="entry name" value="Gb3_synth"/>
    <property type="match status" value="1"/>
</dbReference>